<dbReference type="AlphaFoldDB" id="A0AAD6BZG7"/>
<dbReference type="EMBL" id="JAPVEA010000008">
    <property type="protein sequence ID" value="KAJ5439290.1"/>
    <property type="molecule type" value="Genomic_DNA"/>
</dbReference>
<dbReference type="Proteomes" id="UP001213681">
    <property type="component" value="Unassembled WGS sequence"/>
</dbReference>
<proteinExistence type="predicted"/>
<name>A0AAD6BZG7_9EURO</name>
<accession>A0AAD6BZG7</accession>
<keyword evidence="2" id="KW-1185">Reference proteome</keyword>
<dbReference type="RefSeq" id="XP_056762519.1">
    <property type="nucleotide sequence ID" value="XM_056913670.1"/>
</dbReference>
<reference evidence="1" key="2">
    <citation type="journal article" date="2023" name="IMA Fungus">
        <title>Comparative genomic study of the Penicillium genus elucidates a diverse pangenome and 15 lateral gene transfer events.</title>
        <authorList>
            <person name="Petersen C."/>
            <person name="Sorensen T."/>
            <person name="Nielsen M.R."/>
            <person name="Sondergaard T.E."/>
            <person name="Sorensen J.L."/>
            <person name="Fitzpatrick D.A."/>
            <person name="Frisvad J.C."/>
            <person name="Nielsen K.L."/>
        </authorList>
    </citation>
    <scope>NUCLEOTIDE SEQUENCE</scope>
    <source>
        <strain evidence="1">IBT 16125</strain>
    </source>
</reference>
<evidence type="ECO:0000313" key="1">
    <source>
        <dbReference type="EMBL" id="KAJ5439290.1"/>
    </source>
</evidence>
<sequence>MPQIARSGYSGEVRGCSSKLGILLKSFAEDYIATRKTLPSQKSACQNLINFTSRWERETYRSLPKHVKDDVLNPRERFMVTAKDIAYLLRGLLGDD</sequence>
<protein>
    <submittedName>
        <fullName evidence="1">Uncharacterized protein</fullName>
    </submittedName>
</protein>
<reference evidence="1" key="1">
    <citation type="submission" date="2022-12" db="EMBL/GenBank/DDBJ databases">
        <authorList>
            <person name="Petersen C."/>
        </authorList>
    </citation>
    <scope>NUCLEOTIDE SEQUENCE</scope>
    <source>
        <strain evidence="1">IBT 16125</strain>
    </source>
</reference>
<comment type="caution">
    <text evidence="1">The sequence shown here is derived from an EMBL/GenBank/DDBJ whole genome shotgun (WGS) entry which is preliminary data.</text>
</comment>
<dbReference type="GeneID" id="81603913"/>
<gene>
    <name evidence="1" type="ORF">N7458_010288</name>
</gene>
<evidence type="ECO:0000313" key="2">
    <source>
        <dbReference type="Proteomes" id="UP001213681"/>
    </source>
</evidence>
<organism evidence="1 2">
    <name type="scientific">Penicillium daleae</name>
    <dbReference type="NCBI Taxonomy" id="63821"/>
    <lineage>
        <taxon>Eukaryota</taxon>
        <taxon>Fungi</taxon>
        <taxon>Dikarya</taxon>
        <taxon>Ascomycota</taxon>
        <taxon>Pezizomycotina</taxon>
        <taxon>Eurotiomycetes</taxon>
        <taxon>Eurotiomycetidae</taxon>
        <taxon>Eurotiales</taxon>
        <taxon>Aspergillaceae</taxon>
        <taxon>Penicillium</taxon>
    </lineage>
</organism>